<feature type="repeat" description="PPR" evidence="2">
    <location>
        <begin position="336"/>
        <end position="366"/>
    </location>
</feature>
<dbReference type="InterPro" id="IPR046848">
    <property type="entry name" value="E_motif"/>
</dbReference>
<dbReference type="EMBL" id="KI630214">
    <property type="protein sequence ID" value="EYU44396.1"/>
    <property type="molecule type" value="Genomic_DNA"/>
</dbReference>
<feature type="non-terminal residue" evidence="3">
    <location>
        <position position="1"/>
    </location>
</feature>
<reference evidence="3 4" key="1">
    <citation type="journal article" date="2013" name="Proc. Natl. Acad. Sci. U.S.A.">
        <title>Fine-scale variation in meiotic recombination in Mimulus inferred from population shotgun sequencing.</title>
        <authorList>
            <person name="Hellsten U."/>
            <person name="Wright K.M."/>
            <person name="Jenkins J."/>
            <person name="Shu S."/>
            <person name="Yuan Y."/>
            <person name="Wessler S.R."/>
            <person name="Schmutz J."/>
            <person name="Willis J.H."/>
            <person name="Rokhsar D.S."/>
        </authorList>
    </citation>
    <scope>NUCLEOTIDE SEQUENCE [LARGE SCALE GENOMIC DNA]</scope>
    <source>
        <strain evidence="4">cv. DUN x IM62</strain>
    </source>
</reference>
<gene>
    <name evidence="3" type="ORF">MIMGU_mgv1a021185mg</name>
</gene>
<keyword evidence="4" id="KW-1185">Reference proteome</keyword>
<dbReference type="FunFam" id="1.25.40.10:FF:000682">
    <property type="entry name" value="Pentatricopeptide repeat-containing protein At3g16610"/>
    <property type="match status" value="1"/>
</dbReference>
<dbReference type="Gene3D" id="1.25.40.10">
    <property type="entry name" value="Tetratricopeptide repeat domain"/>
    <property type="match status" value="5"/>
</dbReference>
<dbReference type="Pfam" id="PF20431">
    <property type="entry name" value="E_motif"/>
    <property type="match status" value="1"/>
</dbReference>
<dbReference type="PROSITE" id="PS51375">
    <property type="entry name" value="PPR"/>
    <property type="match status" value="5"/>
</dbReference>
<keyword evidence="1" id="KW-0677">Repeat</keyword>
<dbReference type="Pfam" id="PF13041">
    <property type="entry name" value="PPR_2"/>
    <property type="match status" value="1"/>
</dbReference>
<dbReference type="PANTHER" id="PTHR24015:SF1780">
    <property type="entry name" value="REPEAT SUPERFAMILY PROTEIN, PUTATIVE-RELATED"/>
    <property type="match status" value="1"/>
</dbReference>
<dbReference type="NCBIfam" id="TIGR00756">
    <property type="entry name" value="PPR"/>
    <property type="match status" value="5"/>
</dbReference>
<proteinExistence type="predicted"/>
<feature type="repeat" description="PPR" evidence="2">
    <location>
        <begin position="532"/>
        <end position="566"/>
    </location>
</feature>
<dbReference type="InterPro" id="IPR011990">
    <property type="entry name" value="TPR-like_helical_dom_sf"/>
</dbReference>
<dbReference type="InterPro" id="IPR002885">
    <property type="entry name" value="PPR_rpt"/>
</dbReference>
<feature type="repeat" description="PPR" evidence="2">
    <location>
        <begin position="126"/>
        <end position="160"/>
    </location>
</feature>
<evidence type="ECO:0000313" key="3">
    <source>
        <dbReference type="EMBL" id="EYU44396.1"/>
    </source>
</evidence>
<evidence type="ECO:0008006" key="5">
    <source>
        <dbReference type="Google" id="ProtNLM"/>
    </source>
</evidence>
<sequence>FISQCCNVGSPDLALSAFKTVETPSLYLQNLLLRTLSDNGLFEDVVLAYRKCRNSGLSSDNYTYPFVVKACAVLCDVRFGNMVHCSVLRTGFGENLVVQTALLDFYSKVGETGNARKLFDEIPQPDSVAWNALISGYSLNGLDYEVLRVFQDMRFVAVKPNASTLASIFPVCSRAAVNDIAISFHGLAYKLGYSEDESLVPALISMYANCGDLSVARDIFDTSSRKNVAIWNAVISAYSRNNEPENALSMFQKMITDEMKPNMKDGFKPDSISIINVLSSCSGLKATLLGKSAHAFTIKNDTDSNLNVLNAFLAFYCHCCELVYSLRIFDRMVLKSVVSWNTMISGCVNNGELERAMLVFDRMRQNVNIDLVTLISILPSCHENPILGLNIHSFAVRTGLTSDVSLCNALVSMYVNSSCTRLFSVGDKTNISVWNTIISSHLLSQNGASAFSFFIELLRNEIDPDDVTILNLVSACVHLKSLQISNSALSYVVRKGFDKDVAVRNSLIDMYAKCGSISTARMLFEELGPQTDPVSWSAIINGYGLHGDGKEALALYSRMKLLNLRPDKVTYTSILSACSHAGLFEQGLMVFGAMVGDGILPGVEHYGCMVDLLGRTGRLDEAYEIVKNLPSGSYVNALESVLGACLSHGNYSLGEEIGRHLLDVKNIKDCGPYVILHNIYAAAGKWVEANNVRMVMQQKQFCKDPGFSFEV</sequence>
<accession>A0A022RWQ4</accession>
<dbReference type="PANTHER" id="PTHR24015">
    <property type="entry name" value="OS07G0578800 PROTEIN-RELATED"/>
    <property type="match status" value="1"/>
</dbReference>
<dbReference type="GO" id="GO:0009451">
    <property type="term" value="P:RNA modification"/>
    <property type="evidence" value="ECO:0000318"/>
    <property type="project" value="GO_Central"/>
</dbReference>
<dbReference type="AlphaFoldDB" id="A0A022RWQ4"/>
<evidence type="ECO:0000313" key="4">
    <source>
        <dbReference type="Proteomes" id="UP000030748"/>
    </source>
</evidence>
<dbReference type="Proteomes" id="UP000030748">
    <property type="component" value="Unassembled WGS sequence"/>
</dbReference>
<dbReference type="GO" id="GO:0003723">
    <property type="term" value="F:RNA binding"/>
    <property type="evidence" value="ECO:0000318"/>
    <property type="project" value="GO_Central"/>
</dbReference>
<dbReference type="FunFam" id="1.25.40.10:FF:000090">
    <property type="entry name" value="Pentatricopeptide repeat-containing protein, chloroplastic"/>
    <property type="match status" value="1"/>
</dbReference>
<feature type="repeat" description="PPR" evidence="2">
    <location>
        <begin position="567"/>
        <end position="601"/>
    </location>
</feature>
<organism evidence="3 4">
    <name type="scientific">Erythranthe guttata</name>
    <name type="common">Yellow monkey flower</name>
    <name type="synonym">Mimulus guttatus</name>
    <dbReference type="NCBI Taxonomy" id="4155"/>
    <lineage>
        <taxon>Eukaryota</taxon>
        <taxon>Viridiplantae</taxon>
        <taxon>Streptophyta</taxon>
        <taxon>Embryophyta</taxon>
        <taxon>Tracheophyta</taxon>
        <taxon>Spermatophyta</taxon>
        <taxon>Magnoliopsida</taxon>
        <taxon>eudicotyledons</taxon>
        <taxon>Gunneridae</taxon>
        <taxon>Pentapetalae</taxon>
        <taxon>asterids</taxon>
        <taxon>lamiids</taxon>
        <taxon>Lamiales</taxon>
        <taxon>Phrymaceae</taxon>
        <taxon>Erythranthe</taxon>
    </lineage>
</organism>
<name>A0A022RWQ4_ERYGU</name>
<evidence type="ECO:0000256" key="1">
    <source>
        <dbReference type="ARBA" id="ARBA00022737"/>
    </source>
</evidence>
<evidence type="ECO:0000256" key="2">
    <source>
        <dbReference type="PROSITE-ProRule" id="PRU00708"/>
    </source>
</evidence>
<dbReference type="Pfam" id="PF01535">
    <property type="entry name" value="PPR"/>
    <property type="match status" value="5"/>
</dbReference>
<protein>
    <recommendedName>
        <fullName evidence="5">Pentacotripeptide-repeat region of PRORP domain-containing protein</fullName>
    </recommendedName>
</protein>
<feature type="repeat" description="PPR" evidence="2">
    <location>
        <begin position="227"/>
        <end position="261"/>
    </location>
</feature>
<dbReference type="InterPro" id="IPR046960">
    <property type="entry name" value="PPR_At4g14850-like_plant"/>
</dbReference>